<dbReference type="PROSITE" id="PS50011">
    <property type="entry name" value="PROTEIN_KINASE_DOM"/>
    <property type="match status" value="1"/>
</dbReference>
<evidence type="ECO:0000256" key="1">
    <source>
        <dbReference type="ARBA" id="ARBA00022679"/>
    </source>
</evidence>
<dbReference type="PANTHER" id="PTHR43289:SF6">
    <property type="entry name" value="SERINE_THREONINE-PROTEIN KINASE NEKL-3"/>
    <property type="match status" value="1"/>
</dbReference>
<evidence type="ECO:0000256" key="3">
    <source>
        <dbReference type="ARBA" id="ARBA00022777"/>
    </source>
</evidence>
<feature type="region of interest" description="Disordered" evidence="5">
    <location>
        <begin position="229"/>
        <end position="249"/>
    </location>
</feature>
<dbReference type="Gene3D" id="1.10.510.10">
    <property type="entry name" value="Transferase(Phosphotransferase) domain 1"/>
    <property type="match status" value="1"/>
</dbReference>
<dbReference type="AlphaFoldDB" id="A0A6J4M3N1"/>
<proteinExistence type="predicted"/>
<feature type="non-terminal residue" evidence="7">
    <location>
        <position position="305"/>
    </location>
</feature>
<keyword evidence="2" id="KW-0547">Nucleotide-binding</keyword>
<dbReference type="CDD" id="cd14014">
    <property type="entry name" value="STKc_PknB_like"/>
    <property type="match status" value="1"/>
</dbReference>
<reference evidence="7" key="1">
    <citation type="submission" date="2020-02" db="EMBL/GenBank/DDBJ databases">
        <authorList>
            <person name="Meier V. D."/>
        </authorList>
    </citation>
    <scope>NUCLEOTIDE SEQUENCE</scope>
    <source>
        <strain evidence="7">AVDCRST_MAG11</strain>
    </source>
</reference>
<dbReference type="InterPro" id="IPR011009">
    <property type="entry name" value="Kinase-like_dom_sf"/>
</dbReference>
<dbReference type="InterPro" id="IPR000719">
    <property type="entry name" value="Prot_kinase_dom"/>
</dbReference>
<keyword evidence="4" id="KW-0067">ATP-binding</keyword>
<dbReference type="Gene3D" id="3.30.200.20">
    <property type="entry name" value="Phosphorylase Kinase, domain 1"/>
    <property type="match status" value="1"/>
</dbReference>
<dbReference type="SUPFAM" id="SSF56112">
    <property type="entry name" value="Protein kinase-like (PK-like)"/>
    <property type="match status" value="1"/>
</dbReference>
<name>A0A6J4M3N1_9BACT</name>
<feature type="region of interest" description="Disordered" evidence="5">
    <location>
        <begin position="1"/>
        <end position="27"/>
    </location>
</feature>
<evidence type="ECO:0000259" key="6">
    <source>
        <dbReference type="PROSITE" id="PS50011"/>
    </source>
</evidence>
<feature type="domain" description="Protein kinase" evidence="6">
    <location>
        <begin position="32"/>
        <end position="288"/>
    </location>
</feature>
<sequence length="305" mass="31486">MAAHVVDGQGVAGGAPGSTLTPPRTLPSVEGYEVRRQLGETAASDVYLAAHVASGVLRTLAVQRGETDPAAVRRIVREVLEASRVKHPAVALVDGVGTTRDGRLYVATAYVEGTSLAELLESEGHLPARRAVQIARRAADALEAAHKHGVLHGDLTPDHIIVGPAGADGVEPVGVTGFGMFTARTGSPTPVAPAKPARPYASPERLLGGALDARSDVFSLASIVLHALSGNAPPPPRASTGRGTTPSSSMMAIRPGARLAPAQVLLAARAAEPERRYPSASVFRDTLAASFGDAEEGRRTPEVAR</sequence>
<keyword evidence="3 7" id="KW-0418">Kinase</keyword>
<evidence type="ECO:0000256" key="4">
    <source>
        <dbReference type="ARBA" id="ARBA00022840"/>
    </source>
</evidence>
<dbReference type="EMBL" id="CADCTU010000719">
    <property type="protein sequence ID" value="CAA9347291.1"/>
    <property type="molecule type" value="Genomic_DNA"/>
</dbReference>
<protein>
    <submittedName>
        <fullName evidence="7">Serine/threonine protein kinase</fullName>
    </submittedName>
</protein>
<dbReference type="GO" id="GO:0004674">
    <property type="term" value="F:protein serine/threonine kinase activity"/>
    <property type="evidence" value="ECO:0007669"/>
    <property type="project" value="UniProtKB-KW"/>
</dbReference>
<accession>A0A6J4M3N1</accession>
<keyword evidence="1" id="KW-0808">Transferase</keyword>
<dbReference type="PANTHER" id="PTHR43289">
    <property type="entry name" value="MITOGEN-ACTIVATED PROTEIN KINASE KINASE KINASE 20-RELATED"/>
    <property type="match status" value="1"/>
</dbReference>
<gene>
    <name evidence="7" type="ORF">AVDCRST_MAG11-3299</name>
</gene>
<organism evidence="7">
    <name type="scientific">uncultured Gemmatimonadaceae bacterium</name>
    <dbReference type="NCBI Taxonomy" id="246130"/>
    <lineage>
        <taxon>Bacteria</taxon>
        <taxon>Pseudomonadati</taxon>
        <taxon>Gemmatimonadota</taxon>
        <taxon>Gemmatimonadia</taxon>
        <taxon>Gemmatimonadales</taxon>
        <taxon>Gemmatimonadaceae</taxon>
        <taxon>environmental samples</taxon>
    </lineage>
</organism>
<dbReference type="Pfam" id="PF00069">
    <property type="entry name" value="Pkinase"/>
    <property type="match status" value="1"/>
</dbReference>
<dbReference type="SMART" id="SM00220">
    <property type="entry name" value="S_TKc"/>
    <property type="match status" value="1"/>
</dbReference>
<evidence type="ECO:0000313" key="7">
    <source>
        <dbReference type="EMBL" id="CAA9347291.1"/>
    </source>
</evidence>
<evidence type="ECO:0000256" key="5">
    <source>
        <dbReference type="SAM" id="MobiDB-lite"/>
    </source>
</evidence>
<dbReference type="GO" id="GO:0005524">
    <property type="term" value="F:ATP binding"/>
    <property type="evidence" value="ECO:0007669"/>
    <property type="project" value="UniProtKB-KW"/>
</dbReference>
<evidence type="ECO:0000256" key="2">
    <source>
        <dbReference type="ARBA" id="ARBA00022741"/>
    </source>
</evidence>
<keyword evidence="7" id="KW-0723">Serine/threonine-protein kinase</keyword>